<dbReference type="KEGG" id="bmor:101742098"/>
<dbReference type="InterPro" id="IPR013818">
    <property type="entry name" value="Lipase"/>
</dbReference>
<evidence type="ECO:0000256" key="1">
    <source>
        <dbReference type="ARBA" id="ARBA00004613"/>
    </source>
</evidence>
<dbReference type="Proteomes" id="UP000005204">
    <property type="component" value="Unassembled WGS sequence"/>
</dbReference>
<comment type="subcellular location">
    <subcellularLocation>
        <location evidence="1">Secreted</location>
    </subcellularLocation>
</comment>
<evidence type="ECO:0000259" key="6">
    <source>
        <dbReference type="Pfam" id="PF00151"/>
    </source>
</evidence>
<dbReference type="OrthoDB" id="199913at2759"/>
<keyword evidence="3" id="KW-0964">Secreted</keyword>
<name>A0A8R2AH46_BOMMO</name>
<dbReference type="SUPFAM" id="SSF53474">
    <property type="entry name" value="alpha/beta-Hydrolases"/>
    <property type="match status" value="1"/>
</dbReference>
<sequence>MSRITPTLMTVLVVASINIATGISYVPKADIGYPAGLLPECPGVQKNATISARMLPNLKITLHKILPNGLISRQLVPIGTAHKIVAKDKSYDFRSKKTMLYAVGFLDSSIFPHSQAIGTAYAKRGYNVFITETVHLLTYIYPKSVRITKVIGMKVGEFLVKLMEQGLSPDDLELVGASLGGHLVGAAAKYIYEKTGFKPFRVTGLDPAGPCFRSLPEEFKLSPNDGQHVDVIHTNIDGFGIAERLGHIDVYVNGGEYQPGDIPYIPCLVVCSHIRSILYWWQALEHPKKFIGVKCASIQEARLANCFNNTDIVYMGLETDFSKSGIYYLPTHNEFPYYRGKAGLKAENEIYTSITKQINAVDLFEA</sequence>
<keyword evidence="8" id="KW-1185">Reference proteome</keyword>
<evidence type="ECO:0000313" key="7">
    <source>
        <dbReference type="EnsemblMetazoa" id="XP_004926202.1"/>
    </source>
</evidence>
<evidence type="ECO:0000256" key="2">
    <source>
        <dbReference type="ARBA" id="ARBA00010701"/>
    </source>
</evidence>
<proteinExistence type="inferred from homology"/>
<feature type="domain" description="Lipase" evidence="6">
    <location>
        <begin position="94"/>
        <end position="337"/>
    </location>
</feature>
<dbReference type="GO" id="GO:0017171">
    <property type="term" value="F:serine hydrolase activity"/>
    <property type="evidence" value="ECO:0007669"/>
    <property type="project" value="TreeGrafter"/>
</dbReference>
<dbReference type="PANTHER" id="PTHR11610">
    <property type="entry name" value="LIPASE"/>
    <property type="match status" value="1"/>
</dbReference>
<reference evidence="8" key="1">
    <citation type="journal article" date="2008" name="Insect Biochem. Mol. Biol.">
        <title>The genome of a lepidopteran model insect, the silkworm Bombyx mori.</title>
        <authorList>
            <consortium name="International Silkworm Genome Consortium"/>
        </authorList>
    </citation>
    <scope>NUCLEOTIDE SEQUENCE [LARGE SCALE GENOMIC DNA]</scope>
    <source>
        <strain evidence="8">p50T</strain>
    </source>
</reference>
<dbReference type="InterPro" id="IPR029058">
    <property type="entry name" value="AB_hydrolase_fold"/>
</dbReference>
<evidence type="ECO:0000256" key="3">
    <source>
        <dbReference type="ARBA" id="ARBA00022525"/>
    </source>
</evidence>
<dbReference type="RefSeq" id="XP_004926202.1">
    <property type="nucleotide sequence ID" value="XM_004926145.5"/>
</dbReference>
<evidence type="ECO:0000256" key="5">
    <source>
        <dbReference type="SAM" id="SignalP"/>
    </source>
</evidence>
<organism evidence="7 8">
    <name type="scientific">Bombyx mori</name>
    <name type="common">Silk moth</name>
    <dbReference type="NCBI Taxonomy" id="7091"/>
    <lineage>
        <taxon>Eukaryota</taxon>
        <taxon>Metazoa</taxon>
        <taxon>Ecdysozoa</taxon>
        <taxon>Arthropoda</taxon>
        <taxon>Hexapoda</taxon>
        <taxon>Insecta</taxon>
        <taxon>Pterygota</taxon>
        <taxon>Neoptera</taxon>
        <taxon>Endopterygota</taxon>
        <taxon>Lepidoptera</taxon>
        <taxon>Glossata</taxon>
        <taxon>Ditrysia</taxon>
        <taxon>Bombycoidea</taxon>
        <taxon>Bombycidae</taxon>
        <taxon>Bombycinae</taxon>
        <taxon>Bombyx</taxon>
    </lineage>
</organism>
<dbReference type="Pfam" id="PF00151">
    <property type="entry name" value="Lipase"/>
    <property type="match status" value="1"/>
</dbReference>
<feature type="signal peptide" evidence="5">
    <location>
        <begin position="1"/>
        <end position="24"/>
    </location>
</feature>
<feature type="chain" id="PRO_5035869172" description="Lipase domain-containing protein" evidence="5">
    <location>
        <begin position="25"/>
        <end position="366"/>
    </location>
</feature>
<dbReference type="GO" id="GO:0005615">
    <property type="term" value="C:extracellular space"/>
    <property type="evidence" value="ECO:0007669"/>
    <property type="project" value="TreeGrafter"/>
</dbReference>
<dbReference type="GO" id="GO:0016298">
    <property type="term" value="F:lipase activity"/>
    <property type="evidence" value="ECO:0007669"/>
    <property type="project" value="InterPro"/>
</dbReference>
<dbReference type="EnsemblMetazoa" id="XM_004926145.4">
    <property type="protein sequence ID" value="XP_004926202.1"/>
    <property type="gene ID" value="LOC101742098"/>
</dbReference>
<dbReference type="PANTHER" id="PTHR11610:SF173">
    <property type="entry name" value="LIPASE DOMAIN-CONTAINING PROTEIN-RELATED"/>
    <property type="match status" value="1"/>
</dbReference>
<reference evidence="7" key="2">
    <citation type="submission" date="2022-06" db="UniProtKB">
        <authorList>
            <consortium name="EnsemblMetazoa"/>
        </authorList>
    </citation>
    <scope>IDENTIFICATION</scope>
    <source>
        <strain evidence="7">p50T (Dazao)</strain>
    </source>
</reference>
<evidence type="ECO:0000256" key="4">
    <source>
        <dbReference type="RuleBase" id="RU004262"/>
    </source>
</evidence>
<dbReference type="GeneID" id="101742098"/>
<evidence type="ECO:0000313" key="8">
    <source>
        <dbReference type="Proteomes" id="UP000005204"/>
    </source>
</evidence>
<keyword evidence="5" id="KW-0732">Signal</keyword>
<dbReference type="InterPro" id="IPR000734">
    <property type="entry name" value="TAG_lipase"/>
</dbReference>
<protein>
    <recommendedName>
        <fullName evidence="6">Lipase domain-containing protein</fullName>
    </recommendedName>
</protein>
<dbReference type="AlphaFoldDB" id="A0A8R2AH46"/>
<accession>A0A8R2AH46</accession>
<comment type="similarity">
    <text evidence="2 4">Belongs to the AB hydrolase superfamily. Lipase family.</text>
</comment>
<dbReference type="GO" id="GO:0016042">
    <property type="term" value="P:lipid catabolic process"/>
    <property type="evidence" value="ECO:0007669"/>
    <property type="project" value="TreeGrafter"/>
</dbReference>
<dbReference type="Gene3D" id="3.40.50.1820">
    <property type="entry name" value="alpha/beta hydrolase"/>
    <property type="match status" value="1"/>
</dbReference>